<organism evidence="2 3">
    <name type="scientific">Haloarcula salinisoli</name>
    <dbReference type="NCBI Taxonomy" id="2487746"/>
    <lineage>
        <taxon>Archaea</taxon>
        <taxon>Methanobacteriati</taxon>
        <taxon>Methanobacteriota</taxon>
        <taxon>Stenosarchaea group</taxon>
        <taxon>Halobacteria</taxon>
        <taxon>Halobacteriales</taxon>
        <taxon>Haloarculaceae</taxon>
        <taxon>Haloarcula</taxon>
    </lineage>
</organism>
<dbReference type="SUPFAM" id="SSF53328">
    <property type="entry name" value="Formyltransferase"/>
    <property type="match status" value="1"/>
</dbReference>
<dbReference type="EMBL" id="RKLQ01000001">
    <property type="protein sequence ID" value="MBX0302879.1"/>
    <property type="molecule type" value="Genomic_DNA"/>
</dbReference>
<dbReference type="InterPro" id="IPR036477">
    <property type="entry name" value="Formyl_transf_N_sf"/>
</dbReference>
<dbReference type="Gene3D" id="3.40.50.170">
    <property type="entry name" value="Formyl transferase, N-terminal domain"/>
    <property type="match status" value="1"/>
</dbReference>
<proteinExistence type="predicted"/>
<dbReference type="Pfam" id="PF13243">
    <property type="entry name" value="SQHop_cyclase_C"/>
    <property type="match status" value="1"/>
</dbReference>
<keyword evidence="3" id="KW-1185">Reference proteome</keyword>
<protein>
    <recommendedName>
        <fullName evidence="1">Squalene cyclase C-terminal domain-containing protein</fullName>
    </recommendedName>
</protein>
<name>A0A8J8C882_9EURY</name>
<reference evidence="2" key="1">
    <citation type="submission" date="2021-06" db="EMBL/GenBank/DDBJ databases">
        <title>Halomicroarcula sp. F24A a new haloarchaeum isolated from saline soil.</title>
        <authorList>
            <person name="Duran-Viseras A."/>
            <person name="Sanchez-Porro C."/>
            <person name="Ventosa A."/>
        </authorList>
    </citation>
    <scope>NUCLEOTIDE SEQUENCE</scope>
    <source>
        <strain evidence="2">F24A</strain>
    </source>
</reference>
<sequence>MERSVADRVGPLVDSLQSQFPQDSRVESDDTHLDAAIDWLCHSQDVTDTGGSAATYNLLLGWEDPYPETSGYIVPTLFEYADRFDDDAVRERAVAMAEWTLATQHDTGSFPGGTGGDGDPNAFNTGQIILGLAEAYRQTGDQKYHDAVRDACDWLVDAQSAAGHWADHDYKSRPHVYTARVAWPLLVGAELLDGETEPYRRAARRNLEWVVDNQRSNGWFDRASFDAGESPFLHTIAYTIRGLLEGGRLLDDAEIFQSGKRAADALLTIQSNEGSLKGSYDESWTPSWYHCLTGNAQMALVWARLYEFTGDHDYLVGTRTAVQFCKRHQSIDGDAATSGGLPGSYPIVGRYMYLRYPNWSAKFFADALLKLQELDGDPTQTDGTSETRTDSPAAPLQMCLLVDGEHVFRWVADAITELVEATETEIPLVVINEDAGLLDSGNVKRGKRYPAYAAYRILSSPFTNAGDEPQYDDSVHISEIPAVRNAEWIRTYPDNVDGLWNELPSEAVERIEATSDIVFRRGFGLIRGDILTATEHGVISYHHGDPEQYRGGPAGFWEFMHDEPTAGMMVQSLRDELDAGVVQAYSEVDLTDCDSWGEIRNRLYTQSTHLLTDAVRTIQSETVEPMRVEEFGPVNTPPSAVELGKWAAKHVQQQ</sequence>
<evidence type="ECO:0000313" key="3">
    <source>
        <dbReference type="Proteomes" id="UP000783863"/>
    </source>
</evidence>
<dbReference type="AlphaFoldDB" id="A0A8J8C882"/>
<evidence type="ECO:0000259" key="1">
    <source>
        <dbReference type="Pfam" id="PF13243"/>
    </source>
</evidence>
<evidence type="ECO:0000313" key="2">
    <source>
        <dbReference type="EMBL" id="MBX0302879.1"/>
    </source>
</evidence>
<dbReference type="Proteomes" id="UP000783863">
    <property type="component" value="Unassembled WGS sequence"/>
</dbReference>
<comment type="caution">
    <text evidence="2">The sequence shown here is derived from an EMBL/GenBank/DDBJ whole genome shotgun (WGS) entry which is preliminary data.</text>
</comment>
<dbReference type="InterPro" id="IPR008928">
    <property type="entry name" value="6-hairpin_glycosidase_sf"/>
</dbReference>
<dbReference type="Gene3D" id="1.50.10.20">
    <property type="match status" value="1"/>
</dbReference>
<accession>A0A8J8C882</accession>
<feature type="domain" description="Squalene cyclase C-terminal" evidence="1">
    <location>
        <begin position="81"/>
        <end position="240"/>
    </location>
</feature>
<dbReference type="CDD" id="cd00688">
    <property type="entry name" value="ISOPREN_C2_like"/>
    <property type="match status" value="1"/>
</dbReference>
<dbReference type="InterPro" id="IPR032696">
    <property type="entry name" value="SQ_cyclase_C"/>
</dbReference>
<dbReference type="SUPFAM" id="SSF48208">
    <property type="entry name" value="Six-hairpin glycosidases"/>
    <property type="match status" value="2"/>
</dbReference>
<dbReference type="GO" id="GO:0005975">
    <property type="term" value="P:carbohydrate metabolic process"/>
    <property type="evidence" value="ECO:0007669"/>
    <property type="project" value="InterPro"/>
</dbReference>
<gene>
    <name evidence="2" type="ORF">EGD98_04240</name>
</gene>
<dbReference type="RefSeq" id="WP_220587107.1">
    <property type="nucleotide sequence ID" value="NZ_RKLQ01000001.1"/>
</dbReference>